<dbReference type="OrthoDB" id="955668at2"/>
<evidence type="ECO:0000313" key="3">
    <source>
        <dbReference type="Proteomes" id="UP000198901"/>
    </source>
</evidence>
<name>A0A1G9XN10_9BACT</name>
<evidence type="ECO:0008006" key="4">
    <source>
        <dbReference type="Google" id="ProtNLM"/>
    </source>
</evidence>
<accession>A0A1G9XN10</accession>
<dbReference type="AlphaFoldDB" id="A0A1G9XN10"/>
<protein>
    <recommendedName>
        <fullName evidence="4">Por secretion system C-terminal sorting domain-containing protein</fullName>
    </recommendedName>
</protein>
<sequence>MKTSLVTLLLAGAGLLSVQAVSAQETQSLTEAEETVSANRTRTFAVNVFPTTEKTKMNVMIEKYFNVPLDIKVLDAKGNILSGDVMPKRKKGYWRKFDLNQLPDGVYKFQISNGVETITKEVVLITEPPKSHMMGRVVSIR</sequence>
<feature type="signal peptide" evidence="1">
    <location>
        <begin position="1"/>
        <end position="23"/>
    </location>
</feature>
<dbReference type="Proteomes" id="UP000198901">
    <property type="component" value="Unassembled WGS sequence"/>
</dbReference>
<feature type="chain" id="PRO_5011552378" description="Por secretion system C-terminal sorting domain-containing protein" evidence="1">
    <location>
        <begin position="24"/>
        <end position="141"/>
    </location>
</feature>
<keyword evidence="3" id="KW-1185">Reference proteome</keyword>
<keyword evidence="1" id="KW-0732">Signal</keyword>
<evidence type="ECO:0000256" key="1">
    <source>
        <dbReference type="SAM" id="SignalP"/>
    </source>
</evidence>
<evidence type="ECO:0000313" key="2">
    <source>
        <dbReference type="EMBL" id="SDM97806.1"/>
    </source>
</evidence>
<reference evidence="2 3" key="1">
    <citation type="submission" date="2016-10" db="EMBL/GenBank/DDBJ databases">
        <authorList>
            <person name="de Groot N.N."/>
        </authorList>
    </citation>
    <scope>NUCLEOTIDE SEQUENCE [LARGE SCALE GENOMIC DNA]</scope>
    <source>
        <strain evidence="2 3">DSM 21668</strain>
    </source>
</reference>
<organism evidence="2 3">
    <name type="scientific">Siphonobacter aquaeclarae</name>
    <dbReference type="NCBI Taxonomy" id="563176"/>
    <lineage>
        <taxon>Bacteria</taxon>
        <taxon>Pseudomonadati</taxon>
        <taxon>Bacteroidota</taxon>
        <taxon>Cytophagia</taxon>
        <taxon>Cytophagales</taxon>
        <taxon>Cytophagaceae</taxon>
        <taxon>Siphonobacter</taxon>
    </lineage>
</organism>
<gene>
    <name evidence="2" type="ORF">SAMN04488090_4675</name>
</gene>
<proteinExistence type="predicted"/>
<dbReference type="RefSeq" id="WP_093208388.1">
    <property type="nucleotide sequence ID" value="NZ_FNGS01000011.1"/>
</dbReference>
<dbReference type="EMBL" id="FNGS01000011">
    <property type="protein sequence ID" value="SDM97806.1"/>
    <property type="molecule type" value="Genomic_DNA"/>
</dbReference>